<sequence>MEKATEILVAPFWPTQPFFPILLKMLTQEPVVLSARKKLLYLPSMPEESHPLYRKLRLVGASEDQDGESHGNTSGTSLAHSTFFPDSIEDVNSGAGGFVGEKETTLLPKHARRIPSPLQKVKAGGMQNIRQRFRKDGFSLEATNLLMDSWRPRTKRQYEHYIKKWTAYAERVGVDCMSPPVAQAVNFLAELYTSGASFYSSLPCEISIVMFPSLKRNQGNMWKLTLKKFMKGVFENKPSIPLKDRFSIWGTNTVLSFLETWPVASAQSGLNVNTKVTINPAVIHSDMAETR</sequence>
<dbReference type="AlphaFoldDB" id="A0AAV4CGN9"/>
<name>A0AAV4CGN9_9GAST</name>
<evidence type="ECO:0000313" key="1">
    <source>
        <dbReference type="EMBL" id="GFO30935.1"/>
    </source>
</evidence>
<gene>
    <name evidence="1" type="ORF">PoB_005744000</name>
</gene>
<organism evidence="1 2">
    <name type="scientific">Plakobranchus ocellatus</name>
    <dbReference type="NCBI Taxonomy" id="259542"/>
    <lineage>
        <taxon>Eukaryota</taxon>
        <taxon>Metazoa</taxon>
        <taxon>Spiralia</taxon>
        <taxon>Lophotrochozoa</taxon>
        <taxon>Mollusca</taxon>
        <taxon>Gastropoda</taxon>
        <taxon>Heterobranchia</taxon>
        <taxon>Euthyneura</taxon>
        <taxon>Panpulmonata</taxon>
        <taxon>Sacoglossa</taxon>
        <taxon>Placobranchoidea</taxon>
        <taxon>Plakobranchidae</taxon>
        <taxon>Plakobranchus</taxon>
    </lineage>
</organism>
<dbReference type="PANTHER" id="PTHR35617:SF3">
    <property type="entry name" value="CORE-BINDING (CB) DOMAIN-CONTAINING PROTEIN"/>
    <property type="match status" value="1"/>
</dbReference>
<evidence type="ECO:0000313" key="2">
    <source>
        <dbReference type="Proteomes" id="UP000735302"/>
    </source>
</evidence>
<comment type="caution">
    <text evidence="1">The sequence shown here is derived from an EMBL/GenBank/DDBJ whole genome shotgun (WGS) entry which is preliminary data.</text>
</comment>
<reference evidence="1 2" key="1">
    <citation type="journal article" date="2021" name="Elife">
        <title>Chloroplast acquisition without the gene transfer in kleptoplastic sea slugs, Plakobranchus ocellatus.</title>
        <authorList>
            <person name="Maeda T."/>
            <person name="Takahashi S."/>
            <person name="Yoshida T."/>
            <person name="Shimamura S."/>
            <person name="Takaki Y."/>
            <person name="Nagai Y."/>
            <person name="Toyoda A."/>
            <person name="Suzuki Y."/>
            <person name="Arimoto A."/>
            <person name="Ishii H."/>
            <person name="Satoh N."/>
            <person name="Nishiyama T."/>
            <person name="Hasebe M."/>
            <person name="Maruyama T."/>
            <person name="Minagawa J."/>
            <person name="Obokata J."/>
            <person name="Shigenobu S."/>
        </authorList>
    </citation>
    <scope>NUCLEOTIDE SEQUENCE [LARGE SCALE GENOMIC DNA]</scope>
</reference>
<proteinExistence type="predicted"/>
<dbReference type="EMBL" id="BLXT01006292">
    <property type="protein sequence ID" value="GFO30935.1"/>
    <property type="molecule type" value="Genomic_DNA"/>
</dbReference>
<dbReference type="Proteomes" id="UP000735302">
    <property type="component" value="Unassembled WGS sequence"/>
</dbReference>
<dbReference type="PANTHER" id="PTHR35617">
    <property type="entry name" value="PHAGE_INTEGRASE DOMAIN-CONTAINING PROTEIN"/>
    <property type="match status" value="1"/>
</dbReference>
<accession>A0AAV4CGN9</accession>
<keyword evidence="2" id="KW-1185">Reference proteome</keyword>
<protein>
    <submittedName>
        <fullName evidence="1">Site-specific recombinase, phage integrase family</fullName>
    </submittedName>
</protein>